<dbReference type="Proteomes" id="UP000185829">
    <property type="component" value="Unassembled WGS sequence"/>
</dbReference>
<evidence type="ECO:0000313" key="2">
    <source>
        <dbReference type="Proteomes" id="UP000185829"/>
    </source>
</evidence>
<comment type="caution">
    <text evidence="1">The sequence shown here is derived from an EMBL/GenBank/DDBJ whole genome shotgun (WGS) entry which is preliminary data.</text>
</comment>
<evidence type="ECO:0000313" key="1">
    <source>
        <dbReference type="EMBL" id="SIR97153.1"/>
    </source>
</evidence>
<organism evidence="1 2">
    <name type="scientific">Peribacillus simplex</name>
    <dbReference type="NCBI Taxonomy" id="1478"/>
    <lineage>
        <taxon>Bacteria</taxon>
        <taxon>Bacillati</taxon>
        <taxon>Bacillota</taxon>
        <taxon>Bacilli</taxon>
        <taxon>Bacillales</taxon>
        <taxon>Bacillaceae</taxon>
        <taxon>Peribacillus</taxon>
    </lineage>
</organism>
<name>A0A9X8RD44_9BACI</name>
<accession>A0A9X8RD44</accession>
<proteinExistence type="predicted"/>
<protein>
    <submittedName>
        <fullName evidence="1">Beta-lactamase</fullName>
    </submittedName>
</protein>
<dbReference type="EMBL" id="FTMX01000008">
    <property type="protein sequence ID" value="SIR97153.1"/>
    <property type="molecule type" value="Genomic_DNA"/>
</dbReference>
<dbReference type="SUPFAM" id="SSF56601">
    <property type="entry name" value="beta-lactamase/transpeptidase-like"/>
    <property type="match status" value="1"/>
</dbReference>
<dbReference type="InterPro" id="IPR012338">
    <property type="entry name" value="Beta-lactam/transpept-like"/>
</dbReference>
<dbReference type="Gene3D" id="3.40.710.10">
    <property type="entry name" value="DD-peptidase/beta-lactamase superfamily"/>
    <property type="match status" value="1"/>
</dbReference>
<reference evidence="1 2" key="1">
    <citation type="submission" date="2017-01" db="EMBL/GenBank/DDBJ databases">
        <authorList>
            <person name="Varghese N."/>
            <person name="Submissions S."/>
        </authorList>
    </citation>
    <scope>NUCLEOTIDE SEQUENCE [LARGE SCALE GENOMIC DNA]</scope>
    <source>
        <strain evidence="1 2">RUG2-6</strain>
    </source>
</reference>
<dbReference type="AlphaFoldDB" id="A0A9X8RD44"/>
<gene>
    <name evidence="1" type="ORF">SAMN05878482_1087</name>
</gene>
<sequence length="72" mass="7693">MSILNMDLSRIIEKTSKEIEFSGVIGVKAGDDVIHSSAHGYSNRADEIMNTTETKFGIASGCKLFTAIAIAS</sequence>